<dbReference type="Pfam" id="PF00400">
    <property type="entry name" value="WD40"/>
    <property type="match status" value="1"/>
</dbReference>
<evidence type="ECO:0000256" key="2">
    <source>
        <dbReference type="ARBA" id="ARBA00022737"/>
    </source>
</evidence>
<keyword evidence="2" id="KW-0677">Repeat</keyword>
<dbReference type="AlphaFoldDB" id="A0A4T0X1Z0"/>
<dbReference type="InterPro" id="IPR015943">
    <property type="entry name" value="WD40/YVTN_repeat-like_dom_sf"/>
</dbReference>
<dbReference type="EMBL" id="SELW01000331">
    <property type="protein sequence ID" value="TID29147.1"/>
    <property type="molecule type" value="Genomic_DNA"/>
</dbReference>
<organism evidence="4 5">
    <name type="scientific">Pichia inconspicua</name>
    <dbReference type="NCBI Taxonomy" id="52247"/>
    <lineage>
        <taxon>Eukaryota</taxon>
        <taxon>Fungi</taxon>
        <taxon>Dikarya</taxon>
        <taxon>Ascomycota</taxon>
        <taxon>Saccharomycotina</taxon>
        <taxon>Pichiomycetes</taxon>
        <taxon>Pichiales</taxon>
        <taxon>Pichiaceae</taxon>
        <taxon>Pichia</taxon>
    </lineage>
</organism>
<evidence type="ECO:0000256" key="1">
    <source>
        <dbReference type="ARBA" id="ARBA00022574"/>
    </source>
</evidence>
<dbReference type="InterPro" id="IPR051350">
    <property type="entry name" value="WD_repeat-ST_regulator"/>
</dbReference>
<dbReference type="Gene3D" id="2.130.10.10">
    <property type="entry name" value="YVTN repeat-like/Quinoprotein amine dehydrogenase"/>
    <property type="match status" value="2"/>
</dbReference>
<dbReference type="STRING" id="52247.A0A4T0X1Z0"/>
<dbReference type="OrthoDB" id="972532at2759"/>
<protein>
    <submittedName>
        <fullName evidence="4">Uncharacterized protein</fullName>
    </submittedName>
</protein>
<dbReference type="PROSITE" id="PS50082">
    <property type="entry name" value="WD_REPEATS_2"/>
    <property type="match status" value="1"/>
</dbReference>
<proteinExistence type="predicted"/>
<dbReference type="Proteomes" id="UP000307173">
    <property type="component" value="Unassembled WGS sequence"/>
</dbReference>
<dbReference type="PROSITE" id="PS50294">
    <property type="entry name" value="WD_REPEATS_REGION"/>
    <property type="match status" value="1"/>
</dbReference>
<name>A0A4T0X1Z0_9ASCO</name>
<dbReference type="SUPFAM" id="SSF50978">
    <property type="entry name" value="WD40 repeat-like"/>
    <property type="match status" value="1"/>
</dbReference>
<evidence type="ECO:0000313" key="5">
    <source>
        <dbReference type="Proteomes" id="UP000307173"/>
    </source>
</evidence>
<feature type="repeat" description="WD" evidence="3">
    <location>
        <begin position="477"/>
        <end position="520"/>
    </location>
</feature>
<sequence>MDPLTEIANYLYNKGHNEIADSIVALPEFSSQSKTFINTKNAIAQLINSDNIPIVEITNILNTYDPSITQESVDSTINTIKYLETLYIRKDTDAALQLLNKLPQNTDIATRQNLTSLLVPTSKPSSILLSTVHWNDQIKTIDDARTLLLENLMRLSTKYIPNDALERTISDALTYRQLFNPCLYKTKLPTSLKCKLQLDSEIWFLKYSPNGRYLATGPKLMSLTVFDANDNYSIAASFRVDLEPTTYISWSSDSAFFLTLSSQTLQIWSMQEKKCIFTIDRETKGLGYMRTSRLTAAAFTPDYTTSHSIIISSNDVGMFIVNTSNPTVVIEHFLPHEVEDFILIDDSTIWALNTENELVEILLPSFEERYKLQLPQQPLAISAAPKWGSGGHLLVNLNQHTLILINTGSNTATPILPHIKTFFHMAPITPNNDYTTDSKNYVHRGCAGGNSPSLVISGARNGDVWLWAPQGNVVASFFAHKKSVNCVDWRPSCSETDKLTTPEWASASDDGTVCVWSVEK</sequence>
<accession>A0A4T0X1Z0</accession>
<keyword evidence="5" id="KW-1185">Reference proteome</keyword>
<dbReference type="PANTHER" id="PTHR22838">
    <property type="entry name" value="WD REPEAT PROTEIN 26-RELATED"/>
    <property type="match status" value="1"/>
</dbReference>
<dbReference type="SMART" id="SM00320">
    <property type="entry name" value="WD40"/>
    <property type="match status" value="4"/>
</dbReference>
<dbReference type="InterPro" id="IPR001680">
    <property type="entry name" value="WD40_rpt"/>
</dbReference>
<dbReference type="PANTHER" id="PTHR22838:SF0">
    <property type="entry name" value="WD REPEAT-CONTAINING PROTEIN 26"/>
    <property type="match status" value="1"/>
</dbReference>
<dbReference type="InterPro" id="IPR036322">
    <property type="entry name" value="WD40_repeat_dom_sf"/>
</dbReference>
<evidence type="ECO:0000313" key="4">
    <source>
        <dbReference type="EMBL" id="TID29147.1"/>
    </source>
</evidence>
<comment type="caution">
    <text evidence="4">The sequence shown here is derived from an EMBL/GenBank/DDBJ whole genome shotgun (WGS) entry which is preliminary data.</text>
</comment>
<evidence type="ECO:0000256" key="3">
    <source>
        <dbReference type="PROSITE-ProRule" id="PRU00221"/>
    </source>
</evidence>
<reference evidence="4 5" key="1">
    <citation type="journal article" date="2019" name="Front. Genet.">
        <title>Whole-Genome Sequencing of the Opportunistic Yeast Pathogen Candida inconspicua Uncovers Its Hybrid Origin.</title>
        <authorList>
            <person name="Mixao V."/>
            <person name="Hansen A.P."/>
            <person name="Saus E."/>
            <person name="Boekhout T."/>
            <person name="Lass-Florl C."/>
            <person name="Gabaldon T."/>
        </authorList>
    </citation>
    <scope>NUCLEOTIDE SEQUENCE [LARGE SCALE GENOMIC DNA]</scope>
    <source>
        <strain evidence="4 5">CBS 180</strain>
    </source>
</reference>
<gene>
    <name evidence="4" type="ORF">CANINC_002104</name>
</gene>
<keyword evidence="1 3" id="KW-0853">WD repeat</keyword>